<feature type="binding site" evidence="9">
    <location>
        <position position="85"/>
    </location>
    <ligand>
        <name>substrate</name>
    </ligand>
</feature>
<dbReference type="UniPathway" id="UPA00940"/>
<reference evidence="14 15" key="1">
    <citation type="submission" date="2020-08" db="EMBL/GenBank/DDBJ databases">
        <title>Genomic Encyclopedia of Type Strains, Phase IV (KMG-IV): sequencing the most valuable type-strain genomes for metagenomic binning, comparative biology and taxonomic classification.</title>
        <authorList>
            <person name="Goeker M."/>
        </authorList>
    </citation>
    <scope>NUCLEOTIDE SEQUENCE [LARGE SCALE GENOMIC DNA]</scope>
    <source>
        <strain evidence="14 15">DSM 103377</strain>
    </source>
</reference>
<keyword evidence="7" id="KW-0521">NADP</keyword>
<keyword evidence="6 7" id="KW-1208">Phospholipid metabolism</keyword>
<dbReference type="InterPro" id="IPR036291">
    <property type="entry name" value="NAD(P)-bd_dom_sf"/>
</dbReference>
<dbReference type="EC" id="1.1.1.94" evidence="7"/>
<keyword evidence="7 10" id="KW-0520">NAD</keyword>
<evidence type="ECO:0000256" key="8">
    <source>
        <dbReference type="PIRSR" id="PIRSR000114-1"/>
    </source>
</evidence>
<evidence type="ECO:0000256" key="9">
    <source>
        <dbReference type="PIRSR" id="PIRSR000114-2"/>
    </source>
</evidence>
<feature type="signal peptide" evidence="11">
    <location>
        <begin position="1"/>
        <end position="18"/>
    </location>
</feature>
<dbReference type="GO" id="GO:0046168">
    <property type="term" value="P:glycerol-3-phosphate catabolic process"/>
    <property type="evidence" value="ECO:0007669"/>
    <property type="project" value="InterPro"/>
</dbReference>
<feature type="binding site" evidence="7">
    <location>
        <position position="13"/>
    </location>
    <ligand>
        <name>NADPH</name>
        <dbReference type="ChEBI" id="CHEBI:57783"/>
    </ligand>
</feature>
<evidence type="ECO:0000256" key="11">
    <source>
        <dbReference type="SAM" id="SignalP"/>
    </source>
</evidence>
<dbReference type="InterPro" id="IPR006109">
    <property type="entry name" value="G3P_DH_NAD-dep_C"/>
</dbReference>
<dbReference type="GO" id="GO:0047952">
    <property type="term" value="F:glycerol-3-phosphate dehydrogenase [NAD(P)+] activity"/>
    <property type="evidence" value="ECO:0007669"/>
    <property type="project" value="UniProtKB-UniRule"/>
</dbReference>
<accession>A0A840WLP6</accession>
<dbReference type="InterPro" id="IPR011128">
    <property type="entry name" value="G3P_DH_NAD-dep_N"/>
</dbReference>
<dbReference type="InterPro" id="IPR006168">
    <property type="entry name" value="G3P_DH_NAD-dep"/>
</dbReference>
<comment type="subcellular location">
    <subcellularLocation>
        <location evidence="7">Cytoplasm</location>
    </subcellularLocation>
</comment>
<feature type="binding site" evidence="7">
    <location>
        <position position="228"/>
    </location>
    <ligand>
        <name>sn-glycerol 3-phosphate</name>
        <dbReference type="ChEBI" id="CHEBI:57597"/>
    </ligand>
</feature>
<dbReference type="GO" id="GO:0008654">
    <property type="term" value="P:phospholipid biosynthetic process"/>
    <property type="evidence" value="ECO:0007669"/>
    <property type="project" value="UniProtKB-KW"/>
</dbReference>
<keyword evidence="3 7" id="KW-0560">Oxidoreductase</keyword>
<feature type="binding site" evidence="7">
    <location>
        <position position="217"/>
    </location>
    <ligand>
        <name>sn-glycerol 3-phosphate</name>
        <dbReference type="ChEBI" id="CHEBI:57597"/>
    </ligand>
</feature>
<evidence type="ECO:0000313" key="15">
    <source>
        <dbReference type="Proteomes" id="UP000553766"/>
    </source>
</evidence>
<feature type="binding site" evidence="10">
    <location>
        <position position="228"/>
    </location>
    <ligand>
        <name>NAD(+)</name>
        <dbReference type="ChEBI" id="CHEBI:57540"/>
    </ligand>
</feature>
<comment type="pathway">
    <text evidence="7">Membrane lipid metabolism; glycerophospholipid metabolism.</text>
</comment>
<dbReference type="PROSITE" id="PS00957">
    <property type="entry name" value="NAD_G3PDH"/>
    <property type="match status" value="1"/>
</dbReference>
<dbReference type="RefSeq" id="WP_184010100.1">
    <property type="nucleotide sequence ID" value="NZ_JACIJS010000004.1"/>
</dbReference>
<dbReference type="Gene3D" id="1.10.1040.10">
    <property type="entry name" value="N-(1-d-carboxylethyl)-l-norvaline Dehydrogenase, domain 2"/>
    <property type="match status" value="1"/>
</dbReference>
<keyword evidence="11" id="KW-0732">Signal</keyword>
<feature type="chain" id="PRO_5032885157" description="Glycerol-3-phosphate dehydrogenase [NAD(P)+]" evidence="11">
    <location>
        <begin position="19"/>
        <end position="298"/>
    </location>
</feature>
<protein>
    <recommendedName>
        <fullName evidence="7">Glycerol-3-phosphate dehydrogenase [NAD(P)+]</fullName>
        <ecNumber evidence="7">1.1.1.94</ecNumber>
    </recommendedName>
    <alternativeName>
        <fullName evidence="7">NAD(P)(+)-dependent glycerol-3-phosphate dehydrogenase</fullName>
    </alternativeName>
    <alternativeName>
        <fullName evidence="7">NAD(P)H-dependent dihydroxyacetone-phosphate reductase</fullName>
    </alternativeName>
</protein>
<keyword evidence="2 7" id="KW-0444">Lipid biosynthesis</keyword>
<dbReference type="Proteomes" id="UP000553766">
    <property type="component" value="Unassembled WGS sequence"/>
</dbReference>
<evidence type="ECO:0000256" key="5">
    <source>
        <dbReference type="ARBA" id="ARBA00023209"/>
    </source>
</evidence>
<evidence type="ECO:0000256" key="10">
    <source>
        <dbReference type="PIRSR" id="PIRSR000114-3"/>
    </source>
</evidence>
<dbReference type="InterPro" id="IPR008927">
    <property type="entry name" value="6-PGluconate_DH-like_C_sf"/>
</dbReference>
<feature type="binding site" evidence="10">
    <location>
        <begin position="9"/>
        <end position="14"/>
    </location>
    <ligand>
        <name>NAD(+)</name>
        <dbReference type="ChEBI" id="CHEBI:57540"/>
    </ligand>
</feature>
<dbReference type="PANTHER" id="PTHR11728:SF1">
    <property type="entry name" value="GLYCEROL-3-PHOSPHATE DEHYDROGENASE [NAD(+)] 2, CHLOROPLASTIC"/>
    <property type="match status" value="1"/>
</dbReference>
<evidence type="ECO:0000259" key="13">
    <source>
        <dbReference type="Pfam" id="PF07479"/>
    </source>
</evidence>
<feature type="domain" description="Glycerol-3-phosphate dehydrogenase NAD-dependent C-terminal" evidence="13">
    <location>
        <begin position="153"/>
        <end position="287"/>
    </location>
</feature>
<dbReference type="NCBIfam" id="NF000940">
    <property type="entry name" value="PRK00094.1-2"/>
    <property type="match status" value="1"/>
</dbReference>
<comment type="catalytic activity">
    <reaction evidence="7">
        <text>sn-glycerol 3-phosphate + NADP(+) = dihydroxyacetone phosphate + NADPH + H(+)</text>
        <dbReference type="Rhea" id="RHEA:11096"/>
        <dbReference type="ChEBI" id="CHEBI:15378"/>
        <dbReference type="ChEBI" id="CHEBI:57597"/>
        <dbReference type="ChEBI" id="CHEBI:57642"/>
        <dbReference type="ChEBI" id="CHEBI:57783"/>
        <dbReference type="ChEBI" id="CHEBI:58349"/>
        <dbReference type="EC" id="1.1.1.94"/>
    </reaction>
</comment>
<dbReference type="HAMAP" id="MF_00394">
    <property type="entry name" value="NAD_Glyc3P_dehydrog"/>
    <property type="match status" value="1"/>
</dbReference>
<evidence type="ECO:0000313" key="14">
    <source>
        <dbReference type="EMBL" id="MBB5515461.1"/>
    </source>
</evidence>
<feature type="binding site" evidence="7">
    <location>
        <position position="85"/>
    </location>
    <ligand>
        <name>sn-glycerol 3-phosphate</name>
        <dbReference type="ChEBI" id="CHEBI:57597"/>
    </ligand>
</feature>
<feature type="binding site" evidence="10">
    <location>
        <position position="113"/>
    </location>
    <ligand>
        <name>NAD(+)</name>
        <dbReference type="ChEBI" id="CHEBI:57540"/>
    </ligand>
</feature>
<dbReference type="EMBL" id="JACIJS010000004">
    <property type="protein sequence ID" value="MBB5515461.1"/>
    <property type="molecule type" value="Genomic_DNA"/>
</dbReference>
<keyword evidence="7" id="KW-0547">Nucleotide-binding</keyword>
<dbReference type="GO" id="GO:0005829">
    <property type="term" value="C:cytosol"/>
    <property type="evidence" value="ECO:0007669"/>
    <property type="project" value="TreeGrafter"/>
</dbReference>
<comment type="function">
    <text evidence="7">Catalyzes the reduction of the glycolytic intermediate dihydroxyacetone phosphate (DHAP) to sn-glycerol 3-phosphate (G3P), the key precursor for phospholipid synthesis.</text>
</comment>
<dbReference type="PIRSF" id="PIRSF000114">
    <property type="entry name" value="Glycerol-3-P_dh"/>
    <property type="match status" value="1"/>
</dbReference>
<feature type="binding site" evidence="7">
    <location>
        <position position="109"/>
    </location>
    <ligand>
        <name>sn-glycerol 3-phosphate</name>
        <dbReference type="ChEBI" id="CHEBI:57597"/>
    </ligand>
</feature>
<dbReference type="GO" id="GO:0046167">
    <property type="term" value="P:glycerol-3-phosphate biosynthetic process"/>
    <property type="evidence" value="ECO:0007669"/>
    <property type="project" value="UniProtKB-UniRule"/>
</dbReference>
<evidence type="ECO:0000256" key="1">
    <source>
        <dbReference type="ARBA" id="ARBA00011009"/>
    </source>
</evidence>
<feature type="binding site" evidence="7">
    <location>
        <position position="164"/>
    </location>
    <ligand>
        <name>sn-glycerol 3-phosphate</name>
        <dbReference type="ChEBI" id="CHEBI:57597"/>
    </ligand>
</feature>
<gene>
    <name evidence="7" type="primary">gpsA</name>
    <name evidence="14" type="ORF">FHS89_001473</name>
</gene>
<organism evidence="14 15">
    <name type="scientific">Rubricella aquisinus</name>
    <dbReference type="NCBI Taxonomy" id="2028108"/>
    <lineage>
        <taxon>Bacteria</taxon>
        <taxon>Pseudomonadati</taxon>
        <taxon>Pseudomonadota</taxon>
        <taxon>Alphaproteobacteria</taxon>
        <taxon>Rhodobacterales</taxon>
        <taxon>Paracoccaceae</taxon>
        <taxon>Rubricella</taxon>
    </lineage>
</organism>
<feature type="binding site" evidence="9">
    <location>
        <begin position="228"/>
        <end position="229"/>
    </location>
    <ligand>
        <name>substrate</name>
    </ligand>
</feature>
<comment type="catalytic activity">
    <reaction evidence="7">
        <text>sn-glycerol 3-phosphate + NAD(+) = dihydroxyacetone phosphate + NADH + H(+)</text>
        <dbReference type="Rhea" id="RHEA:11092"/>
        <dbReference type="ChEBI" id="CHEBI:15378"/>
        <dbReference type="ChEBI" id="CHEBI:57540"/>
        <dbReference type="ChEBI" id="CHEBI:57597"/>
        <dbReference type="ChEBI" id="CHEBI:57642"/>
        <dbReference type="ChEBI" id="CHEBI:57945"/>
        <dbReference type="EC" id="1.1.1.94"/>
    </reaction>
</comment>
<feature type="active site" description="Proton acceptor" evidence="7 8">
    <location>
        <position position="164"/>
    </location>
</feature>
<evidence type="ECO:0000256" key="3">
    <source>
        <dbReference type="ARBA" id="ARBA00023002"/>
    </source>
</evidence>
<dbReference type="Pfam" id="PF07479">
    <property type="entry name" value="NAD_Gly3P_dh_C"/>
    <property type="match status" value="1"/>
</dbReference>
<proteinExistence type="inferred from homology"/>
<dbReference type="SUPFAM" id="SSF51735">
    <property type="entry name" value="NAD(P)-binding Rossmann-fold domains"/>
    <property type="match status" value="1"/>
</dbReference>
<dbReference type="GO" id="GO:0005975">
    <property type="term" value="P:carbohydrate metabolic process"/>
    <property type="evidence" value="ECO:0007669"/>
    <property type="project" value="InterPro"/>
</dbReference>
<name>A0A840WLP6_9RHOB</name>
<dbReference type="InterPro" id="IPR013328">
    <property type="entry name" value="6PGD_dom2"/>
</dbReference>
<feature type="domain" description="Glycerol-3-phosphate dehydrogenase NAD-dependent N-terminal" evidence="12">
    <location>
        <begin position="51"/>
        <end position="130"/>
    </location>
</feature>
<comment type="similarity">
    <text evidence="1 7">Belongs to the NAD-dependent glycerol-3-phosphate dehydrogenase family.</text>
</comment>
<keyword evidence="7" id="KW-0963">Cytoplasm</keyword>
<feature type="binding site" evidence="7">
    <location>
        <position position="248"/>
    </location>
    <ligand>
        <name>NADPH</name>
        <dbReference type="ChEBI" id="CHEBI:57783"/>
    </ligand>
</feature>
<comment type="caution">
    <text evidence="14">The sequence shown here is derived from an EMBL/GenBank/DDBJ whole genome shotgun (WGS) entry which is preliminary data.</text>
</comment>
<feature type="binding site" evidence="7">
    <location>
        <position position="111"/>
    </location>
    <ligand>
        <name>sn-glycerol 3-phosphate</name>
        <dbReference type="ChEBI" id="CHEBI:57597"/>
    </ligand>
</feature>
<keyword evidence="4 7" id="KW-0443">Lipid metabolism</keyword>
<feature type="binding site" evidence="7">
    <location>
        <position position="34"/>
    </location>
    <ligand>
        <name>NADPH</name>
        <dbReference type="ChEBI" id="CHEBI:57783"/>
    </ligand>
</feature>
<dbReference type="Gene3D" id="3.40.50.720">
    <property type="entry name" value="NAD(P)-binding Rossmann-like Domain"/>
    <property type="match status" value="2"/>
</dbReference>
<dbReference type="SUPFAM" id="SSF48179">
    <property type="entry name" value="6-phosphogluconate dehydrogenase C-terminal domain-like"/>
    <property type="match status" value="1"/>
</dbReference>
<dbReference type="Pfam" id="PF01210">
    <property type="entry name" value="NAD_Gly3P_dh_N"/>
    <property type="match status" value="1"/>
</dbReference>
<feature type="binding site" evidence="7">
    <location>
        <position position="45"/>
    </location>
    <ligand>
        <name>NADPH</name>
        <dbReference type="ChEBI" id="CHEBI:57783"/>
    </ligand>
</feature>
<dbReference type="PANTHER" id="PTHR11728">
    <property type="entry name" value="GLYCEROL-3-PHOSPHATE DEHYDROGENASE"/>
    <property type="match status" value="1"/>
</dbReference>
<feature type="binding site" evidence="7">
    <location>
        <position position="227"/>
    </location>
    <ligand>
        <name>sn-glycerol 3-phosphate</name>
        <dbReference type="ChEBI" id="CHEBI:57597"/>
    </ligand>
</feature>
<feature type="binding site" evidence="7">
    <location>
        <position position="85"/>
    </location>
    <ligand>
        <name>NADPH</name>
        <dbReference type="ChEBI" id="CHEBI:57783"/>
    </ligand>
</feature>
<feature type="binding site" evidence="7">
    <location>
        <position position="113"/>
    </location>
    <ligand>
        <name>NADPH</name>
        <dbReference type="ChEBI" id="CHEBI:57783"/>
    </ligand>
</feature>
<dbReference type="AlphaFoldDB" id="A0A840WLP6"/>
<keyword evidence="15" id="KW-1185">Reference proteome</keyword>
<evidence type="ECO:0000256" key="6">
    <source>
        <dbReference type="ARBA" id="ARBA00023264"/>
    </source>
</evidence>
<sequence>MTRRIAIIGAGAFGSALAHVWASAGQDVTLIGRKASGQAPEAAHYATELPQDTGIVVMAVPAQATADALATYAPARDVPLVLTAKGVERGSLRLQTDIATGWETSVLTGPSFAADLRLGKPTALTLGSATIGAAHGLADALQSPVLRLYPTDDRVGAQIGGALKNVIAIACGAAMGAGLGESARAALLTRGLAELTRLTVALGGRAETVAGLSGLGDLTLTATSEQSRNYRFGLALGRGDTLPAGTVEGRVTAGAAMALAEQHGIDMPITRMVAALLDGQVTLADAMERLLSRPTRTE</sequence>
<evidence type="ECO:0000256" key="4">
    <source>
        <dbReference type="ARBA" id="ARBA00023098"/>
    </source>
</evidence>
<feature type="binding site" evidence="7">
    <location>
        <position position="228"/>
    </location>
    <ligand>
        <name>NADPH</name>
        <dbReference type="ChEBI" id="CHEBI:57783"/>
    </ligand>
</feature>
<dbReference type="GO" id="GO:0051287">
    <property type="term" value="F:NAD binding"/>
    <property type="evidence" value="ECO:0007669"/>
    <property type="project" value="InterPro"/>
</dbReference>
<evidence type="ECO:0000259" key="12">
    <source>
        <dbReference type="Pfam" id="PF01210"/>
    </source>
</evidence>
<evidence type="ECO:0000256" key="2">
    <source>
        <dbReference type="ARBA" id="ARBA00022516"/>
    </source>
</evidence>
<evidence type="ECO:0000256" key="7">
    <source>
        <dbReference type="HAMAP-Rule" id="MF_00394"/>
    </source>
</evidence>
<comment type="caution">
    <text evidence="7">Lacks conserved residue(s) required for the propagation of feature annotation.</text>
</comment>
<dbReference type="NCBIfam" id="NF000942">
    <property type="entry name" value="PRK00094.1-4"/>
    <property type="match status" value="1"/>
</dbReference>
<keyword evidence="5 7" id="KW-0594">Phospholipid biosynthesis</keyword>
<feature type="binding site" evidence="7">
    <location>
        <position position="33"/>
    </location>
    <ligand>
        <name>NADPH</name>
        <dbReference type="ChEBI" id="CHEBI:57783"/>
    </ligand>
</feature>
<dbReference type="GO" id="GO:0006650">
    <property type="term" value="P:glycerophospholipid metabolic process"/>
    <property type="evidence" value="ECO:0007669"/>
    <property type="project" value="UniProtKB-UniRule"/>
</dbReference>
<feature type="binding site" evidence="7">
    <location>
        <position position="229"/>
    </location>
    <ligand>
        <name>sn-glycerol 3-phosphate</name>
        <dbReference type="ChEBI" id="CHEBI:57597"/>
    </ligand>
</feature>